<dbReference type="Gene3D" id="1.10.510.10">
    <property type="entry name" value="Transferase(Phosphotransferase) domain 1"/>
    <property type="match status" value="1"/>
</dbReference>
<dbReference type="CDD" id="cd14014">
    <property type="entry name" value="STKc_PknB_like"/>
    <property type="match status" value="1"/>
</dbReference>
<evidence type="ECO:0000256" key="1">
    <source>
        <dbReference type="ARBA" id="ARBA00022527"/>
    </source>
</evidence>
<dbReference type="GO" id="GO:0005524">
    <property type="term" value="F:ATP binding"/>
    <property type="evidence" value="ECO:0007669"/>
    <property type="project" value="UniProtKB-KW"/>
</dbReference>
<dbReference type="PROSITE" id="PS00108">
    <property type="entry name" value="PROTEIN_KINASE_ST"/>
    <property type="match status" value="1"/>
</dbReference>
<reference evidence="10" key="1">
    <citation type="submission" date="2020-05" db="EMBL/GenBank/DDBJ databases">
        <authorList>
            <person name="Chiriac C."/>
            <person name="Salcher M."/>
            <person name="Ghai R."/>
            <person name="Kavagutti S V."/>
        </authorList>
    </citation>
    <scope>NUCLEOTIDE SEQUENCE</scope>
</reference>
<evidence type="ECO:0000256" key="3">
    <source>
        <dbReference type="ARBA" id="ARBA00022741"/>
    </source>
</evidence>
<evidence type="ECO:0000259" key="8">
    <source>
        <dbReference type="PROSITE" id="PS51178"/>
    </source>
</evidence>
<dbReference type="PANTHER" id="PTHR43289:SF34">
    <property type="entry name" value="SERINE_THREONINE-PROTEIN KINASE YBDM-RELATED"/>
    <property type="match status" value="1"/>
</dbReference>
<dbReference type="PROSITE" id="PS51178">
    <property type="entry name" value="PASTA"/>
    <property type="match status" value="4"/>
</dbReference>
<dbReference type="PROSITE" id="PS50011">
    <property type="entry name" value="PROTEIN_KINASE_DOM"/>
    <property type="match status" value="1"/>
</dbReference>
<keyword evidence="2" id="KW-0808">Transferase</keyword>
<sequence length="647" mass="66984">MSDQPPRVLNDRYEIHRRLARGGMAQVYLARDRSLDRPVAVKELVPEFAVDPSFVERFRREAQAAAGLSNANIVGVFDWGEQDGTYFIVMEYVDGPSLAQVLRADGPLHPNRAAEIASEVAGGLGFAHSRGVVHRDVKPGNVLLTKSGQAKVTDFGIARALSSADDDLTQAGSVMGTATYFSPEQAQGLSVDPRSDLYSLGVVLYEMVTGRPPFAGDTPLAIAYKHVQDQPPSPSTLMPTLPPGLEAIIMKLLQKKPDDRYASAEDLRMDLGRFLAGEQTIAERDAALAAAALGGAAAMATTMQPATTVGAAVPAAEPEDDQEEEEKKPKTALFIGILVVLLLALGGLLFWFVNSSSGADVAVPSLIGLTRAEAETQLKDADLVPKVTTEPSATIAADLVISQDPGKDVTVKSGSTVKLVVSSGIETVELPDVTGLAQAEAEKQLIAKGLLVKITPQESADIASGTVISQNPAALVPVAVGSVVELFVSKGVGEELVPDVVGQPLAQAQAAIQAAGFRFANPTQAASATVPNGSVISTDPAGGASVAANTLIRIVVSTGPEQVKVPTVVGQNEADATTTIKFVGLSVRVVPQTVPAGDPNAGRVISQDPAGGKMEDKGSAVTITVGVAAAATTTTTSTTVATTTTTP</sequence>
<dbReference type="CDD" id="cd06577">
    <property type="entry name" value="PASTA_pknB"/>
    <property type="match status" value="4"/>
</dbReference>
<evidence type="ECO:0000256" key="2">
    <source>
        <dbReference type="ARBA" id="ARBA00022679"/>
    </source>
</evidence>
<keyword evidence="1" id="KW-0723">Serine/threonine-protein kinase</keyword>
<dbReference type="SMART" id="SM00220">
    <property type="entry name" value="S_TKc"/>
    <property type="match status" value="1"/>
</dbReference>
<dbReference type="FunFam" id="3.30.200.20:FF:000035">
    <property type="entry name" value="Serine/threonine protein kinase Stk1"/>
    <property type="match status" value="1"/>
</dbReference>
<dbReference type="NCBIfam" id="NF033483">
    <property type="entry name" value="PknB_PASTA_kin"/>
    <property type="match status" value="1"/>
</dbReference>
<feature type="domain" description="PASTA" evidence="8">
    <location>
        <begin position="493"/>
        <end position="558"/>
    </location>
</feature>
<dbReference type="Pfam" id="PF03793">
    <property type="entry name" value="PASTA"/>
    <property type="match status" value="4"/>
</dbReference>
<keyword evidence="6" id="KW-1133">Transmembrane helix</keyword>
<dbReference type="Pfam" id="PF00069">
    <property type="entry name" value="Pkinase"/>
    <property type="match status" value="1"/>
</dbReference>
<feature type="domain" description="Protein kinase" evidence="7">
    <location>
        <begin position="13"/>
        <end position="275"/>
    </location>
</feature>
<dbReference type="EMBL" id="CAEZYU010000129">
    <property type="protein sequence ID" value="CAB4758172.1"/>
    <property type="molecule type" value="Genomic_DNA"/>
</dbReference>
<dbReference type="Gene3D" id="3.30.200.20">
    <property type="entry name" value="Phosphorylase Kinase, domain 1"/>
    <property type="match status" value="1"/>
</dbReference>
<feature type="transmembrane region" description="Helical" evidence="6">
    <location>
        <begin position="332"/>
        <end position="353"/>
    </location>
</feature>
<feature type="domain" description="PASTA" evidence="8">
    <location>
        <begin position="424"/>
        <end position="490"/>
    </location>
</feature>
<dbReference type="EMBL" id="CAFBMG010000073">
    <property type="protein sequence ID" value="CAB4904549.1"/>
    <property type="molecule type" value="Genomic_DNA"/>
</dbReference>
<evidence type="ECO:0000256" key="4">
    <source>
        <dbReference type="ARBA" id="ARBA00022777"/>
    </source>
</evidence>
<evidence type="ECO:0000256" key="6">
    <source>
        <dbReference type="SAM" id="Phobius"/>
    </source>
</evidence>
<keyword evidence="6" id="KW-0812">Transmembrane</keyword>
<dbReference type="InterPro" id="IPR005543">
    <property type="entry name" value="PASTA_dom"/>
</dbReference>
<organism evidence="10">
    <name type="scientific">freshwater metagenome</name>
    <dbReference type="NCBI Taxonomy" id="449393"/>
    <lineage>
        <taxon>unclassified sequences</taxon>
        <taxon>metagenomes</taxon>
        <taxon>ecological metagenomes</taxon>
    </lineage>
</organism>
<dbReference type="AlphaFoldDB" id="A0A6J7GMC5"/>
<name>A0A6J7GMC5_9ZZZZ</name>
<keyword evidence="5" id="KW-0067">ATP-binding</keyword>
<dbReference type="InterPro" id="IPR011009">
    <property type="entry name" value="Kinase-like_dom_sf"/>
</dbReference>
<dbReference type="PANTHER" id="PTHR43289">
    <property type="entry name" value="MITOGEN-ACTIVATED PROTEIN KINASE KINASE KINASE 20-RELATED"/>
    <property type="match status" value="1"/>
</dbReference>
<protein>
    <submittedName>
        <fullName evidence="10">Unannotated protein</fullName>
    </submittedName>
</protein>
<evidence type="ECO:0000259" key="7">
    <source>
        <dbReference type="PROSITE" id="PS50011"/>
    </source>
</evidence>
<dbReference type="SMART" id="SM00740">
    <property type="entry name" value="PASTA"/>
    <property type="match status" value="4"/>
</dbReference>
<keyword evidence="4" id="KW-0418">Kinase</keyword>
<dbReference type="Gene3D" id="3.30.10.20">
    <property type="match status" value="4"/>
</dbReference>
<accession>A0A6J7GMC5</accession>
<gene>
    <name evidence="9" type="ORF">UFOPK2766_02050</name>
    <name evidence="10" type="ORF">UFOPK3519_01019</name>
</gene>
<dbReference type="GO" id="GO:0004674">
    <property type="term" value="F:protein serine/threonine kinase activity"/>
    <property type="evidence" value="ECO:0007669"/>
    <property type="project" value="UniProtKB-KW"/>
</dbReference>
<proteinExistence type="predicted"/>
<dbReference type="FunFam" id="1.10.510.10:FF:000021">
    <property type="entry name" value="Serine/threonine protein kinase"/>
    <property type="match status" value="1"/>
</dbReference>
<feature type="domain" description="PASTA" evidence="8">
    <location>
        <begin position="559"/>
        <end position="627"/>
    </location>
</feature>
<evidence type="ECO:0000313" key="9">
    <source>
        <dbReference type="EMBL" id="CAB4758172.1"/>
    </source>
</evidence>
<dbReference type="InterPro" id="IPR008271">
    <property type="entry name" value="Ser/Thr_kinase_AS"/>
</dbReference>
<evidence type="ECO:0000256" key="5">
    <source>
        <dbReference type="ARBA" id="ARBA00022840"/>
    </source>
</evidence>
<keyword evidence="3" id="KW-0547">Nucleotide-binding</keyword>
<feature type="domain" description="PASTA" evidence="8">
    <location>
        <begin position="358"/>
        <end position="423"/>
    </location>
</feature>
<evidence type="ECO:0000313" key="10">
    <source>
        <dbReference type="EMBL" id="CAB4904549.1"/>
    </source>
</evidence>
<dbReference type="InterPro" id="IPR000719">
    <property type="entry name" value="Prot_kinase_dom"/>
</dbReference>
<dbReference type="SUPFAM" id="SSF56112">
    <property type="entry name" value="Protein kinase-like (PK-like)"/>
    <property type="match status" value="1"/>
</dbReference>
<keyword evidence="6" id="KW-0472">Membrane</keyword>